<name>A0ABR9JJI8_9ACTN</name>
<dbReference type="Pfam" id="PF02525">
    <property type="entry name" value="Flavodoxin_2"/>
    <property type="match status" value="1"/>
</dbReference>
<sequence>MTTALLVVAHPRADSLTARVAGRAGERLVAAGHRVDVLDLHAEGFDPRMTSADEPDWSDPGKTYSPGTREHMRRLDAADAIVVVFPVWWFGLPAILKGWVDRVWNYGFAYGGGRSRLAGKRMAWIGLAGYPRDHFTEAGWDRSVERHLRDGIARFCDIEDVSVHLVYDTVSGRPHTEHIAAAEAGLDALLG</sequence>
<protein>
    <submittedName>
        <fullName evidence="4">NADPH-quinone reductase</fullName>
    </submittedName>
</protein>
<evidence type="ECO:0000313" key="4">
    <source>
        <dbReference type="EMBL" id="MBE1530723.1"/>
    </source>
</evidence>
<dbReference type="EMBL" id="JADBDZ010000001">
    <property type="protein sequence ID" value="MBE1530723.1"/>
    <property type="molecule type" value="Genomic_DNA"/>
</dbReference>
<keyword evidence="2" id="KW-0560">Oxidoreductase</keyword>
<evidence type="ECO:0000256" key="1">
    <source>
        <dbReference type="ARBA" id="ARBA00006252"/>
    </source>
</evidence>
<feature type="domain" description="Flavodoxin-like fold" evidence="3">
    <location>
        <begin position="4"/>
        <end position="188"/>
    </location>
</feature>
<organism evidence="4 5">
    <name type="scientific">Actinomadura algeriensis</name>
    <dbReference type="NCBI Taxonomy" id="1679523"/>
    <lineage>
        <taxon>Bacteria</taxon>
        <taxon>Bacillati</taxon>
        <taxon>Actinomycetota</taxon>
        <taxon>Actinomycetes</taxon>
        <taxon>Streptosporangiales</taxon>
        <taxon>Thermomonosporaceae</taxon>
        <taxon>Actinomadura</taxon>
    </lineage>
</organism>
<dbReference type="InterPro" id="IPR029039">
    <property type="entry name" value="Flavoprotein-like_sf"/>
</dbReference>
<accession>A0ABR9JJI8</accession>
<gene>
    <name evidence="4" type="ORF">H4W34_000556</name>
</gene>
<dbReference type="SUPFAM" id="SSF52218">
    <property type="entry name" value="Flavoproteins"/>
    <property type="match status" value="1"/>
</dbReference>
<dbReference type="InterPro" id="IPR051545">
    <property type="entry name" value="NAD(P)H_dehydrogenase_qn"/>
</dbReference>
<dbReference type="PANTHER" id="PTHR10204">
    <property type="entry name" value="NAD P H OXIDOREDUCTASE-RELATED"/>
    <property type="match status" value="1"/>
</dbReference>
<evidence type="ECO:0000313" key="5">
    <source>
        <dbReference type="Proteomes" id="UP000627838"/>
    </source>
</evidence>
<dbReference type="InterPro" id="IPR003680">
    <property type="entry name" value="Flavodoxin_fold"/>
</dbReference>
<dbReference type="PANTHER" id="PTHR10204:SF34">
    <property type="entry name" value="NAD(P)H DEHYDROGENASE [QUINONE] 1 ISOFORM 1"/>
    <property type="match status" value="1"/>
</dbReference>
<proteinExistence type="inferred from homology"/>
<dbReference type="RefSeq" id="WP_192757700.1">
    <property type="nucleotide sequence ID" value="NZ_JADBDZ010000001.1"/>
</dbReference>
<dbReference type="Gene3D" id="3.40.50.360">
    <property type="match status" value="1"/>
</dbReference>
<dbReference type="Proteomes" id="UP000627838">
    <property type="component" value="Unassembled WGS sequence"/>
</dbReference>
<dbReference type="NCBIfam" id="NF007280">
    <property type="entry name" value="PRK09739.1"/>
    <property type="match status" value="1"/>
</dbReference>
<comment type="caution">
    <text evidence="4">The sequence shown here is derived from an EMBL/GenBank/DDBJ whole genome shotgun (WGS) entry which is preliminary data.</text>
</comment>
<keyword evidence="5" id="KW-1185">Reference proteome</keyword>
<evidence type="ECO:0000259" key="3">
    <source>
        <dbReference type="Pfam" id="PF02525"/>
    </source>
</evidence>
<reference evidence="4 5" key="1">
    <citation type="submission" date="2020-10" db="EMBL/GenBank/DDBJ databases">
        <title>Sequencing the genomes of 1000 actinobacteria strains.</title>
        <authorList>
            <person name="Klenk H.-P."/>
        </authorList>
    </citation>
    <scope>NUCLEOTIDE SEQUENCE [LARGE SCALE GENOMIC DNA]</scope>
    <source>
        <strain evidence="4 5">DSM 46744</strain>
    </source>
</reference>
<evidence type="ECO:0000256" key="2">
    <source>
        <dbReference type="ARBA" id="ARBA00023002"/>
    </source>
</evidence>
<comment type="similarity">
    <text evidence="1">Belongs to the NAD(P)H dehydrogenase (quinone) family.</text>
</comment>